<organism evidence="15 16">
    <name type="scientific">Candidatus Faecalibacterium intestinigallinarum</name>
    <dbReference type="NCBI Taxonomy" id="2838581"/>
    <lineage>
        <taxon>Bacteria</taxon>
        <taxon>Bacillati</taxon>
        <taxon>Bacillota</taxon>
        <taxon>Clostridia</taxon>
        <taxon>Eubacteriales</taxon>
        <taxon>Oscillospiraceae</taxon>
        <taxon>Faecalibacterium</taxon>
    </lineage>
</organism>
<comment type="cofactor">
    <cofactor evidence="1">
        <name>Zn(2+)</name>
        <dbReference type="ChEBI" id="CHEBI:29105"/>
    </cofactor>
</comment>
<keyword evidence="11" id="KW-0482">Metalloprotease</keyword>
<keyword evidence="4" id="KW-1003">Cell membrane</keyword>
<reference evidence="15" key="1">
    <citation type="journal article" date="2021" name="PeerJ">
        <title>Extensive microbial diversity within the chicken gut microbiome revealed by metagenomics and culture.</title>
        <authorList>
            <person name="Gilroy R."/>
            <person name="Ravi A."/>
            <person name="Getino M."/>
            <person name="Pursley I."/>
            <person name="Horton D.L."/>
            <person name="Alikhan N.F."/>
            <person name="Baker D."/>
            <person name="Gharbi K."/>
            <person name="Hall N."/>
            <person name="Watson M."/>
            <person name="Adriaenssens E.M."/>
            <person name="Foster-Nyarko E."/>
            <person name="Jarju S."/>
            <person name="Secka A."/>
            <person name="Antonio M."/>
            <person name="Oren A."/>
            <person name="Chaudhuri R.R."/>
            <person name="La Ragione R."/>
            <person name="Hildebrand F."/>
            <person name="Pallen M.J."/>
        </authorList>
    </citation>
    <scope>NUCLEOTIDE SEQUENCE</scope>
    <source>
        <strain evidence="15">ChiHcolR34-3080</strain>
    </source>
</reference>
<dbReference type="AlphaFoldDB" id="A0A9D1Q959"/>
<protein>
    <submittedName>
        <fullName evidence="15">Site-2 protease family protein</fullName>
    </submittedName>
</protein>
<comment type="subcellular location">
    <subcellularLocation>
        <location evidence="2">Cell membrane</location>
        <topology evidence="2">Multi-pass membrane protein</topology>
    </subcellularLocation>
</comment>
<keyword evidence="8" id="KW-0378">Hydrolase</keyword>
<keyword evidence="5 15" id="KW-0645">Protease</keyword>
<name>A0A9D1Q959_9FIRM</name>
<feature type="transmembrane region" description="Helical" evidence="13">
    <location>
        <begin position="53"/>
        <end position="71"/>
    </location>
</feature>
<evidence type="ECO:0000256" key="11">
    <source>
        <dbReference type="ARBA" id="ARBA00023049"/>
    </source>
</evidence>
<comment type="similarity">
    <text evidence="3">Belongs to the peptidase M50B family.</text>
</comment>
<evidence type="ECO:0000256" key="9">
    <source>
        <dbReference type="ARBA" id="ARBA00022833"/>
    </source>
</evidence>
<evidence type="ECO:0000256" key="1">
    <source>
        <dbReference type="ARBA" id="ARBA00001947"/>
    </source>
</evidence>
<proteinExistence type="inferred from homology"/>
<keyword evidence="10 13" id="KW-1133">Transmembrane helix</keyword>
<dbReference type="GO" id="GO:0008237">
    <property type="term" value="F:metallopeptidase activity"/>
    <property type="evidence" value="ECO:0007669"/>
    <property type="project" value="UniProtKB-KW"/>
</dbReference>
<dbReference type="InterPro" id="IPR052348">
    <property type="entry name" value="Metallopeptidase_M50B"/>
</dbReference>
<evidence type="ECO:0000256" key="6">
    <source>
        <dbReference type="ARBA" id="ARBA00022692"/>
    </source>
</evidence>
<dbReference type="GO" id="GO:0046872">
    <property type="term" value="F:metal ion binding"/>
    <property type="evidence" value="ECO:0007669"/>
    <property type="project" value="UniProtKB-KW"/>
</dbReference>
<dbReference type="GO" id="GO:0005886">
    <property type="term" value="C:plasma membrane"/>
    <property type="evidence" value="ECO:0007669"/>
    <property type="project" value="UniProtKB-SubCell"/>
</dbReference>
<evidence type="ECO:0000256" key="5">
    <source>
        <dbReference type="ARBA" id="ARBA00022670"/>
    </source>
</evidence>
<feature type="transmembrane region" description="Helical" evidence="13">
    <location>
        <begin position="83"/>
        <end position="107"/>
    </location>
</feature>
<evidence type="ECO:0000256" key="2">
    <source>
        <dbReference type="ARBA" id="ARBA00004651"/>
    </source>
</evidence>
<dbReference type="GO" id="GO:0006508">
    <property type="term" value="P:proteolysis"/>
    <property type="evidence" value="ECO:0007669"/>
    <property type="project" value="UniProtKB-KW"/>
</dbReference>
<dbReference type="CDD" id="cd06158">
    <property type="entry name" value="S2P-M50_like_1"/>
    <property type="match status" value="1"/>
</dbReference>
<keyword evidence="6 13" id="KW-0812">Transmembrane</keyword>
<evidence type="ECO:0000256" key="12">
    <source>
        <dbReference type="ARBA" id="ARBA00023136"/>
    </source>
</evidence>
<dbReference type="InterPro" id="IPR044537">
    <property type="entry name" value="Rip2-like"/>
</dbReference>
<keyword evidence="12 13" id="KW-0472">Membrane</keyword>
<dbReference type="Pfam" id="PF02163">
    <property type="entry name" value="Peptidase_M50"/>
    <property type="match status" value="1"/>
</dbReference>
<evidence type="ECO:0000256" key="3">
    <source>
        <dbReference type="ARBA" id="ARBA00007931"/>
    </source>
</evidence>
<evidence type="ECO:0000256" key="13">
    <source>
        <dbReference type="SAM" id="Phobius"/>
    </source>
</evidence>
<keyword evidence="7" id="KW-0479">Metal-binding</keyword>
<feature type="transmembrane region" description="Helical" evidence="13">
    <location>
        <begin position="172"/>
        <end position="190"/>
    </location>
</feature>
<sequence>MTAMGIYYLTRLLVTLLAIPCHEAGHALASYLMGDPTARNHGRLSLNPLRHFDLLGTLCMVVAGVGWAKPVPTDVRRFKNPKVGMAVTALAGPAANLLLAYLSMAVWKAVTYWAPANELTWFVTYFLQYMVLMNVGLAVFNLIPVPPLDGSRVLLVFLPPRLYFGIMRYEKAILVVLLAVVWYGALNGPINAATDLVWGLLYDGTGWVDALASKVSLWGLIRTGTVV</sequence>
<evidence type="ECO:0000256" key="8">
    <source>
        <dbReference type="ARBA" id="ARBA00022801"/>
    </source>
</evidence>
<gene>
    <name evidence="15" type="ORF">H9890_04970</name>
</gene>
<evidence type="ECO:0000256" key="4">
    <source>
        <dbReference type="ARBA" id="ARBA00022475"/>
    </source>
</evidence>
<dbReference type="EMBL" id="DXHQ01000059">
    <property type="protein sequence ID" value="HIW08738.1"/>
    <property type="molecule type" value="Genomic_DNA"/>
</dbReference>
<comment type="caution">
    <text evidence="15">The sequence shown here is derived from an EMBL/GenBank/DDBJ whole genome shotgun (WGS) entry which is preliminary data.</text>
</comment>
<evidence type="ECO:0000256" key="10">
    <source>
        <dbReference type="ARBA" id="ARBA00022989"/>
    </source>
</evidence>
<evidence type="ECO:0000256" key="7">
    <source>
        <dbReference type="ARBA" id="ARBA00022723"/>
    </source>
</evidence>
<accession>A0A9D1Q959</accession>
<dbReference type="InterPro" id="IPR008915">
    <property type="entry name" value="Peptidase_M50"/>
</dbReference>
<feature type="transmembrane region" description="Helical" evidence="13">
    <location>
        <begin position="119"/>
        <end position="143"/>
    </location>
</feature>
<evidence type="ECO:0000313" key="16">
    <source>
        <dbReference type="Proteomes" id="UP000823933"/>
    </source>
</evidence>
<dbReference type="PANTHER" id="PTHR35864:SF1">
    <property type="entry name" value="ZINC METALLOPROTEASE YWHC-RELATED"/>
    <property type="match status" value="1"/>
</dbReference>
<dbReference type="PANTHER" id="PTHR35864">
    <property type="entry name" value="ZINC METALLOPROTEASE MJ0611-RELATED"/>
    <property type="match status" value="1"/>
</dbReference>
<reference evidence="15" key="2">
    <citation type="submission" date="2021-04" db="EMBL/GenBank/DDBJ databases">
        <authorList>
            <person name="Gilroy R."/>
        </authorList>
    </citation>
    <scope>NUCLEOTIDE SEQUENCE</scope>
    <source>
        <strain evidence="15">ChiHcolR34-3080</strain>
    </source>
</reference>
<keyword evidence="9" id="KW-0862">Zinc</keyword>
<feature type="domain" description="Peptidase M50" evidence="14">
    <location>
        <begin position="119"/>
        <end position="159"/>
    </location>
</feature>
<evidence type="ECO:0000259" key="14">
    <source>
        <dbReference type="Pfam" id="PF02163"/>
    </source>
</evidence>
<evidence type="ECO:0000313" key="15">
    <source>
        <dbReference type="EMBL" id="HIW08738.1"/>
    </source>
</evidence>
<dbReference type="Proteomes" id="UP000823933">
    <property type="component" value="Unassembled WGS sequence"/>
</dbReference>